<dbReference type="Pfam" id="PF00754">
    <property type="entry name" value="F5_F8_type_C"/>
    <property type="match status" value="1"/>
</dbReference>
<dbReference type="RefSeq" id="WP_310073803.1">
    <property type="nucleotide sequence ID" value="NZ_JAVDVX010000005.1"/>
</dbReference>
<dbReference type="Proteomes" id="UP001253595">
    <property type="component" value="Unassembled WGS sequence"/>
</dbReference>
<dbReference type="PANTHER" id="PTHR30600:SF4">
    <property type="entry name" value="CYTOCHROME C DOMAIN-CONTAINING PROTEIN"/>
    <property type="match status" value="1"/>
</dbReference>
<organism evidence="10 11">
    <name type="scientific">Cellvibrio fibrivorans</name>
    <dbReference type="NCBI Taxonomy" id="126350"/>
    <lineage>
        <taxon>Bacteria</taxon>
        <taxon>Pseudomonadati</taxon>
        <taxon>Pseudomonadota</taxon>
        <taxon>Gammaproteobacteria</taxon>
        <taxon>Cellvibrionales</taxon>
        <taxon>Cellvibrionaceae</taxon>
        <taxon>Cellvibrio</taxon>
    </lineage>
</organism>
<sequence>MRIIQFGRRVLGRRAFGRRAVCALLTLVSSSLYVQTTSAQVININAVSATGSTNLQPANLANDNNGSTRWESNHGVSPSSLTLDLGQPYALNQVVILWEAANAASYEILGSNNNSSWTQLSLRTGGTFGNRTDTVGLSGTYRYVRMNALTRSAGNNWGYSIFEMDVFGALPAASSVAASSVAAGNCNLGCVTTLNSTTLRATVTQADIADIHYRINNGAQQNVRMNVAGGVWTYDIPNLNSSSVVSINFTIIRSGLGQDTPWQNYSVSTPASSVAPVSSSRSSTPLSSSSRSSVAPSSVPASSSRSSTPTSVAPSSSSAASLGNIVPLYNASTALEGAIQFDRGDALVTRIADRGRDRHAKEDQFQAYDHFLSFYWEHRTAEIEIVDYVAKGGNTVRMNVKTQFKLNDTEAENRWFYRGVGTVAEYYDNGTMNVIDNLNYYKERSFNAREGRNIRIGDKLEFELSQFLDHTVPHGRSAYYGTTYLYIVGKGLVPWDVTGSFGTLGGRKDSIEIPEKAWLGGKTTLPYNHSNEPDNHFIQMATNLASQNGQPFVLGRRVHHASFIDGSHDEHVVDNGIFPDTVGKAGPHYVHDRCAGCHVRNGRAAPAPVGQPLEKWVFKVADINSNPHPNLGRALQPKSAGGVASEGQASIAFWTETNGLRKPNYQFSGVTPARFSARVAPQLVGMGLLEAIPEATILAKEDINDANGDGISGRANRVVDPSGQTRLGRFGYKAGTTSVKHQVAAAFNSDMGVMTSVLPNPDCGSAQNDCGASGSELSDTHLNNLVKYISTLGVRPQRNLNDAAVQRGETQFASIGCVGCHTPSVVTSQFHPLGELRSQTIKPYTDMLLHDMGPDLADNLGEGQASGAEWRTAPLWGIGLSACVTGGVTNAGQGAQVCTPVHSYLHDGRARTIEEAILWHGGEGQASKNAYQALSASQKQDVLRFLESL</sequence>
<reference evidence="10 11" key="1">
    <citation type="submission" date="2023-07" db="EMBL/GenBank/DDBJ databases">
        <title>Sorghum-associated microbial communities from plants grown in Nebraska, USA.</title>
        <authorList>
            <person name="Schachtman D."/>
        </authorList>
    </citation>
    <scope>NUCLEOTIDE SEQUENCE [LARGE SCALE GENOMIC DNA]</scope>
    <source>
        <strain evidence="10 11">BE190</strain>
    </source>
</reference>
<dbReference type="PANTHER" id="PTHR30600">
    <property type="entry name" value="CYTOCHROME C PEROXIDASE-RELATED"/>
    <property type="match status" value="1"/>
</dbReference>
<evidence type="ECO:0000256" key="3">
    <source>
        <dbReference type="ARBA" id="ARBA00023004"/>
    </source>
</evidence>
<dbReference type="InterPro" id="IPR008979">
    <property type="entry name" value="Galactose-bd-like_sf"/>
</dbReference>
<feature type="domain" description="F5/8 type C" evidence="7">
    <location>
        <begin position="27"/>
        <end position="169"/>
    </location>
</feature>
<dbReference type="InterPro" id="IPR047569">
    <property type="entry name" value="CBM56"/>
</dbReference>
<evidence type="ECO:0000256" key="5">
    <source>
        <dbReference type="SAM" id="MobiDB-lite"/>
    </source>
</evidence>
<dbReference type="PROSITE" id="PS52005">
    <property type="entry name" value="CBM56"/>
    <property type="match status" value="1"/>
</dbReference>
<evidence type="ECO:0000256" key="1">
    <source>
        <dbReference type="ARBA" id="ARBA00022617"/>
    </source>
</evidence>
<comment type="caution">
    <text evidence="10">The sequence shown here is derived from an EMBL/GenBank/DDBJ whole genome shotgun (WGS) entry which is preliminary data.</text>
</comment>
<dbReference type="PROSITE" id="PS51007">
    <property type="entry name" value="CYTC"/>
    <property type="match status" value="1"/>
</dbReference>
<keyword evidence="6" id="KW-0732">Signal</keyword>
<dbReference type="SUPFAM" id="SSF49785">
    <property type="entry name" value="Galactose-binding domain-like"/>
    <property type="match status" value="1"/>
</dbReference>
<dbReference type="InterPro" id="IPR036909">
    <property type="entry name" value="Cyt_c-like_dom_sf"/>
</dbReference>
<evidence type="ECO:0000259" key="8">
    <source>
        <dbReference type="PROSITE" id="PS51007"/>
    </source>
</evidence>
<evidence type="ECO:0000256" key="4">
    <source>
        <dbReference type="PROSITE-ProRule" id="PRU00433"/>
    </source>
</evidence>
<protein>
    <submittedName>
        <fullName evidence="10">CxxC motif-containing protein (DUF1111 family)</fullName>
    </submittedName>
</protein>
<evidence type="ECO:0000313" key="11">
    <source>
        <dbReference type="Proteomes" id="UP001253595"/>
    </source>
</evidence>
<name>A0ABU1V0S7_9GAMM</name>
<keyword evidence="11" id="KW-1185">Reference proteome</keyword>
<accession>A0ABU1V0S7</accession>
<dbReference type="InterPro" id="IPR010538">
    <property type="entry name" value="DHOR"/>
</dbReference>
<keyword evidence="1 4" id="KW-0349">Heme</keyword>
<feature type="signal peptide" evidence="6">
    <location>
        <begin position="1"/>
        <end position="34"/>
    </location>
</feature>
<keyword evidence="2 4" id="KW-0479">Metal-binding</keyword>
<evidence type="ECO:0000259" key="7">
    <source>
        <dbReference type="PROSITE" id="PS50022"/>
    </source>
</evidence>
<dbReference type="SUPFAM" id="SSF46626">
    <property type="entry name" value="Cytochrome c"/>
    <property type="match status" value="1"/>
</dbReference>
<evidence type="ECO:0000259" key="9">
    <source>
        <dbReference type="PROSITE" id="PS52005"/>
    </source>
</evidence>
<dbReference type="InterPro" id="IPR051395">
    <property type="entry name" value="Cytochrome_c_Peroxidase/MauG"/>
</dbReference>
<gene>
    <name evidence="10" type="ORF">J2X05_003041</name>
</gene>
<feature type="domain" description="Cytochrome c" evidence="8">
    <location>
        <begin position="803"/>
        <end position="949"/>
    </location>
</feature>
<evidence type="ECO:0000256" key="2">
    <source>
        <dbReference type="ARBA" id="ARBA00022723"/>
    </source>
</evidence>
<keyword evidence="3 4" id="KW-0408">Iron</keyword>
<dbReference type="Pfam" id="PF22184">
    <property type="entry name" value="CBM_56"/>
    <property type="match status" value="1"/>
</dbReference>
<dbReference type="EMBL" id="JAVDVX010000005">
    <property type="protein sequence ID" value="MDR7091015.1"/>
    <property type="molecule type" value="Genomic_DNA"/>
</dbReference>
<feature type="chain" id="PRO_5047454469" evidence="6">
    <location>
        <begin position="35"/>
        <end position="949"/>
    </location>
</feature>
<dbReference type="Gene3D" id="2.60.120.260">
    <property type="entry name" value="Galactose-binding domain-like"/>
    <property type="match status" value="1"/>
</dbReference>
<feature type="region of interest" description="Disordered" evidence="5">
    <location>
        <begin position="268"/>
        <end position="319"/>
    </location>
</feature>
<feature type="domain" description="CBM56" evidence="9">
    <location>
        <begin position="176"/>
        <end position="267"/>
    </location>
</feature>
<dbReference type="PROSITE" id="PS50022">
    <property type="entry name" value="FA58C_3"/>
    <property type="match status" value="1"/>
</dbReference>
<proteinExistence type="predicted"/>
<dbReference type="InterPro" id="IPR009056">
    <property type="entry name" value="Cyt_c-like_dom"/>
</dbReference>
<evidence type="ECO:0000256" key="6">
    <source>
        <dbReference type="SAM" id="SignalP"/>
    </source>
</evidence>
<dbReference type="InterPro" id="IPR000421">
    <property type="entry name" value="FA58C"/>
</dbReference>
<dbReference type="Pfam" id="PF06537">
    <property type="entry name" value="DHOR"/>
    <property type="match status" value="1"/>
</dbReference>
<evidence type="ECO:0000313" key="10">
    <source>
        <dbReference type="EMBL" id="MDR7091015.1"/>
    </source>
</evidence>
<dbReference type="Gene3D" id="1.10.760.10">
    <property type="entry name" value="Cytochrome c-like domain"/>
    <property type="match status" value="1"/>
</dbReference>